<keyword evidence="5 7" id="KW-0862">Zinc</keyword>
<accession>A0A2S9QGQ5</accession>
<keyword evidence="6 7" id="KW-0482">Metalloprotease</keyword>
<keyword evidence="10" id="KW-1185">Reference proteome</keyword>
<evidence type="ECO:0000256" key="6">
    <source>
        <dbReference type="ARBA" id="ARBA00023049"/>
    </source>
</evidence>
<evidence type="ECO:0000313" key="10">
    <source>
        <dbReference type="Proteomes" id="UP000237682"/>
    </source>
</evidence>
<dbReference type="Pfam" id="PF01432">
    <property type="entry name" value="Peptidase_M3"/>
    <property type="match status" value="1"/>
</dbReference>
<evidence type="ECO:0000259" key="8">
    <source>
        <dbReference type="Pfam" id="PF01432"/>
    </source>
</evidence>
<dbReference type="GO" id="GO:0004222">
    <property type="term" value="F:metalloendopeptidase activity"/>
    <property type="evidence" value="ECO:0007669"/>
    <property type="project" value="InterPro"/>
</dbReference>
<dbReference type="CDD" id="cd06456">
    <property type="entry name" value="M3A_DCP"/>
    <property type="match status" value="1"/>
</dbReference>
<evidence type="ECO:0000313" key="9">
    <source>
        <dbReference type="EMBL" id="PRH88546.1"/>
    </source>
</evidence>
<feature type="domain" description="Peptidase M3A/M3B catalytic" evidence="8">
    <location>
        <begin position="232"/>
        <end position="678"/>
    </location>
</feature>
<evidence type="ECO:0000256" key="4">
    <source>
        <dbReference type="ARBA" id="ARBA00022801"/>
    </source>
</evidence>
<keyword evidence="2 7" id="KW-0645">Protease</keyword>
<dbReference type="InterPro" id="IPR045090">
    <property type="entry name" value="Pept_M3A_M3B"/>
</dbReference>
<dbReference type="InterPro" id="IPR001567">
    <property type="entry name" value="Pept_M3A_M3B_dom"/>
</dbReference>
<evidence type="ECO:0000256" key="1">
    <source>
        <dbReference type="ARBA" id="ARBA00006040"/>
    </source>
</evidence>
<dbReference type="SUPFAM" id="SSF55486">
    <property type="entry name" value="Metalloproteases ('zincins'), catalytic domain"/>
    <property type="match status" value="1"/>
</dbReference>
<name>A0A2S9QGQ5_9HYPH</name>
<proteinExistence type="inferred from homology"/>
<sequence length="681" mass="75903">MSADTNPLLARWSAAFDAPPFAEIRTEHYRPAFEAALAENRAEIDAIAGNAAEPSFDNTLAALERSGRTLDQVASVFFNLAGSDTNDELQAIEREMAPVLSRHHTAIYLNDALFRRIDTVFSRRGELGLSPEQARVLDRYHTAFRRAGAGKPEAVKQRLAAISERLASLGTQFGQNVLKDEKAWSMKLDGEADLAGLPDFLRAASASAAADRGESGHVVTLSRSLIEPFLQFSARRDLRETAFKAWLARGEGGGETDNRALIAEMVALRAERAKLLGYPTFAHYRLDDSMARTPEAALDLLRSVWQPARAQAERERAGLEALAAGEGDNIALQAWDWRYYAEKKRRQEFDLDEAELKPYLQLDKIIEAAFDTARRLFGITFTERKDVPVYHPDVRAFEVTDAGGASIGLFYGDYFARPSKRSGAWMSAFRSQERLNGAISPIIVNVMNFARGADGQPTLLSFDDARTLFHELGHGLHGLLSDVTYPLLSGTSVPRDFVEFPSQLYEHWLEQPEVLQRYAVHYKTGEPMPKALLDRLIASRTFNQGFATVEYVSSALVDLEMHLLAEAEGFDVGAFEAKVLAEIDMPRAMVMRHRPPHFQHVFSGEGYSSAYYSYLWSEVLDADGFDAFVESGDIFDGETARRLREFVYAAGNRQDAAQAYRDFRGHDPKPEALLKKRGLAA</sequence>
<reference evidence="9 10" key="1">
    <citation type="submission" date="2018-02" db="EMBL/GenBank/DDBJ databases">
        <title>Whole genome sequencing of endophytic bacterium.</title>
        <authorList>
            <person name="Eedara R."/>
            <person name="Podile A.R."/>
        </authorList>
    </citation>
    <scope>NUCLEOTIDE SEQUENCE [LARGE SCALE GENOMIC DNA]</scope>
    <source>
        <strain evidence="9 10">RP1T</strain>
    </source>
</reference>
<dbReference type="InterPro" id="IPR024079">
    <property type="entry name" value="MetalloPept_cat_dom_sf"/>
</dbReference>
<dbReference type="GO" id="GO:0006508">
    <property type="term" value="P:proteolysis"/>
    <property type="evidence" value="ECO:0007669"/>
    <property type="project" value="UniProtKB-KW"/>
</dbReference>
<dbReference type="GO" id="GO:0004180">
    <property type="term" value="F:carboxypeptidase activity"/>
    <property type="evidence" value="ECO:0007669"/>
    <property type="project" value="TreeGrafter"/>
</dbReference>
<dbReference type="PANTHER" id="PTHR43660">
    <property type="entry name" value="DIPEPTIDYL CARBOXYPEPTIDASE"/>
    <property type="match status" value="1"/>
</dbReference>
<dbReference type="InterPro" id="IPR034005">
    <property type="entry name" value="M3A_DCP"/>
</dbReference>
<dbReference type="Gene3D" id="1.10.1370.40">
    <property type="match status" value="1"/>
</dbReference>
<dbReference type="RefSeq" id="WP_105860897.1">
    <property type="nucleotide sequence ID" value="NZ_PUEJ01000002.1"/>
</dbReference>
<dbReference type="GO" id="GO:0046872">
    <property type="term" value="F:metal ion binding"/>
    <property type="evidence" value="ECO:0007669"/>
    <property type="project" value="UniProtKB-UniRule"/>
</dbReference>
<dbReference type="FunFam" id="3.40.390.10:FF:000009">
    <property type="entry name" value="Oligopeptidase A"/>
    <property type="match status" value="1"/>
</dbReference>
<dbReference type="EMBL" id="PUEJ01000002">
    <property type="protein sequence ID" value="PRH88546.1"/>
    <property type="molecule type" value="Genomic_DNA"/>
</dbReference>
<dbReference type="GO" id="GO:0005829">
    <property type="term" value="C:cytosol"/>
    <property type="evidence" value="ECO:0007669"/>
    <property type="project" value="TreeGrafter"/>
</dbReference>
<comment type="similarity">
    <text evidence="1 7">Belongs to the peptidase M3 family.</text>
</comment>
<keyword evidence="3 7" id="KW-0479">Metal-binding</keyword>
<dbReference type="PANTHER" id="PTHR43660:SF1">
    <property type="entry name" value="DIPEPTIDYL CARBOXYPEPTIDASE"/>
    <property type="match status" value="1"/>
</dbReference>
<dbReference type="AlphaFoldDB" id="A0A2S9QGQ5"/>
<protein>
    <submittedName>
        <fullName evidence="9">Peptidase M3</fullName>
    </submittedName>
</protein>
<keyword evidence="4 7" id="KW-0378">Hydrolase</keyword>
<evidence type="ECO:0000256" key="5">
    <source>
        <dbReference type="ARBA" id="ARBA00022833"/>
    </source>
</evidence>
<dbReference type="Gene3D" id="3.40.390.10">
    <property type="entry name" value="Collagenase (Catalytic Domain)"/>
    <property type="match status" value="1"/>
</dbReference>
<dbReference type="Gene3D" id="1.10.1370.10">
    <property type="entry name" value="Neurolysin, domain 3"/>
    <property type="match status" value="1"/>
</dbReference>
<evidence type="ECO:0000256" key="2">
    <source>
        <dbReference type="ARBA" id="ARBA00022670"/>
    </source>
</evidence>
<gene>
    <name evidence="9" type="ORF">C5L14_04715</name>
</gene>
<comment type="cofactor">
    <cofactor evidence="7">
        <name>Zn(2+)</name>
        <dbReference type="ChEBI" id="CHEBI:29105"/>
    </cofactor>
    <text evidence="7">Binds 1 zinc ion.</text>
</comment>
<evidence type="ECO:0000256" key="7">
    <source>
        <dbReference type="RuleBase" id="RU003435"/>
    </source>
</evidence>
<evidence type="ECO:0000256" key="3">
    <source>
        <dbReference type="ARBA" id="ARBA00022723"/>
    </source>
</evidence>
<comment type="caution">
    <text evidence="9">The sequence shown here is derived from an EMBL/GenBank/DDBJ whole genome shotgun (WGS) entry which is preliminary data.</text>
</comment>
<dbReference type="InterPro" id="IPR024077">
    <property type="entry name" value="Neurolysin/TOP_dom2"/>
</dbReference>
<dbReference type="Proteomes" id="UP000237682">
    <property type="component" value="Unassembled WGS sequence"/>
</dbReference>
<organism evidence="9 10">
    <name type="scientific">Labrys okinawensis</name>
    <dbReference type="NCBI Taxonomy" id="346911"/>
    <lineage>
        <taxon>Bacteria</taxon>
        <taxon>Pseudomonadati</taxon>
        <taxon>Pseudomonadota</taxon>
        <taxon>Alphaproteobacteria</taxon>
        <taxon>Hyphomicrobiales</taxon>
        <taxon>Xanthobacteraceae</taxon>
        <taxon>Labrys</taxon>
    </lineage>
</organism>
<dbReference type="OrthoDB" id="9773538at2"/>